<feature type="transmembrane region" description="Helical" evidence="1">
    <location>
        <begin position="67"/>
        <end position="85"/>
    </location>
</feature>
<dbReference type="AlphaFoldDB" id="A0A0F5ZNW5"/>
<name>A0A0F5ZNW5_STEMA</name>
<feature type="transmembrane region" description="Helical" evidence="1">
    <location>
        <begin position="91"/>
        <end position="108"/>
    </location>
</feature>
<evidence type="ECO:0000313" key="2">
    <source>
        <dbReference type="EMBL" id="KKD57436.1"/>
    </source>
</evidence>
<gene>
    <name evidence="2" type="ORF">VM57_06435</name>
</gene>
<evidence type="ECO:0000313" key="3">
    <source>
        <dbReference type="Proteomes" id="UP000243478"/>
    </source>
</evidence>
<dbReference type="EMBL" id="JZRZ01000013">
    <property type="protein sequence ID" value="KKD57436.1"/>
    <property type="molecule type" value="Genomic_DNA"/>
</dbReference>
<dbReference type="InterPro" id="IPR021762">
    <property type="entry name" value="DUF3325"/>
</dbReference>
<dbReference type="PATRIC" id="fig|40324.63.peg.2416"/>
<keyword evidence="1" id="KW-1133">Transmembrane helix</keyword>
<keyword evidence="1" id="KW-0812">Transmembrane</keyword>
<reference evidence="2 3" key="1">
    <citation type="submission" date="2015-03" db="EMBL/GenBank/DDBJ databases">
        <title>Draft genome of Stenotrophomonas maltophila isolated from urine specimen.</title>
        <authorList>
            <person name="Murugan N."/>
            <person name="Malathi J."/>
            <person name="Umashankar V."/>
            <person name="Madhavan H."/>
        </authorList>
    </citation>
    <scope>NUCLEOTIDE SEQUENCE [LARGE SCALE GENOMIC DNA]</scope>
    <source>
        <strain evidence="2 3">JMNMN1</strain>
    </source>
</reference>
<feature type="transmembrane region" description="Helical" evidence="1">
    <location>
        <begin position="43"/>
        <end position="60"/>
    </location>
</feature>
<evidence type="ECO:0000256" key="1">
    <source>
        <dbReference type="SAM" id="Phobius"/>
    </source>
</evidence>
<keyword evidence="1" id="KW-0472">Membrane</keyword>
<organism evidence="2 3">
    <name type="scientific">Stenotrophomonas maltophilia</name>
    <name type="common">Pseudomonas maltophilia</name>
    <name type="synonym">Xanthomonas maltophilia</name>
    <dbReference type="NCBI Taxonomy" id="40324"/>
    <lineage>
        <taxon>Bacteria</taxon>
        <taxon>Pseudomonadati</taxon>
        <taxon>Pseudomonadota</taxon>
        <taxon>Gammaproteobacteria</taxon>
        <taxon>Lysobacterales</taxon>
        <taxon>Lysobacteraceae</taxon>
        <taxon>Stenotrophomonas</taxon>
        <taxon>Stenotrophomonas maltophilia group</taxon>
    </lineage>
</organism>
<sequence>MMLLALTLSFSAFTALSLAMEKHQHDLHGKAAAPPARRTQWRVLGWVLLAVAFALCVADHGWAMGPVLWLGTMTLGGLALSFGLYPYQPKWIVPLAIALPVLGLVVALL</sequence>
<proteinExistence type="predicted"/>
<dbReference type="Proteomes" id="UP000243478">
    <property type="component" value="Unassembled WGS sequence"/>
</dbReference>
<dbReference type="RefSeq" id="WP_049396280.1">
    <property type="nucleotide sequence ID" value="NZ_CP040431.1"/>
</dbReference>
<accession>A0A0F5ZNW5</accession>
<comment type="caution">
    <text evidence="2">The sequence shown here is derived from an EMBL/GenBank/DDBJ whole genome shotgun (WGS) entry which is preliminary data.</text>
</comment>
<dbReference type="Pfam" id="PF11804">
    <property type="entry name" value="DUF3325"/>
    <property type="match status" value="1"/>
</dbReference>
<protein>
    <submittedName>
        <fullName evidence="2">Membrane protein</fullName>
    </submittedName>
</protein>